<dbReference type="GO" id="GO:0004109">
    <property type="term" value="F:coproporphyrinogen oxidase activity"/>
    <property type="evidence" value="ECO:0007669"/>
    <property type="project" value="InterPro"/>
</dbReference>
<evidence type="ECO:0000259" key="11">
    <source>
        <dbReference type="PROSITE" id="PS51918"/>
    </source>
</evidence>
<evidence type="ECO:0000256" key="6">
    <source>
        <dbReference type="ARBA" id="ARBA00022723"/>
    </source>
</evidence>
<dbReference type="Pfam" id="PF04055">
    <property type="entry name" value="Radical_SAM"/>
    <property type="match status" value="1"/>
</dbReference>
<dbReference type="SFLD" id="SFLDF00562">
    <property type="entry name" value="HemN-like__clustered_with_heat"/>
    <property type="match status" value="1"/>
</dbReference>
<evidence type="ECO:0000256" key="5">
    <source>
        <dbReference type="ARBA" id="ARBA00022691"/>
    </source>
</evidence>
<keyword evidence="5 10" id="KW-0949">S-adenosyl-L-methionine</keyword>
<evidence type="ECO:0000256" key="7">
    <source>
        <dbReference type="ARBA" id="ARBA00023004"/>
    </source>
</evidence>
<dbReference type="InterPro" id="IPR004559">
    <property type="entry name" value="HemW-like"/>
</dbReference>
<dbReference type="GO" id="GO:0005737">
    <property type="term" value="C:cytoplasm"/>
    <property type="evidence" value="ECO:0007669"/>
    <property type="project" value="UniProtKB-SubCell"/>
</dbReference>
<keyword evidence="4 10" id="KW-0349">Heme</keyword>
<dbReference type="PROSITE" id="PS51918">
    <property type="entry name" value="RADICAL_SAM"/>
    <property type="match status" value="1"/>
</dbReference>
<feature type="domain" description="Radical SAM core" evidence="11">
    <location>
        <begin position="28"/>
        <end position="262"/>
    </location>
</feature>
<name>G1C9K8_9PROT</name>
<evidence type="ECO:0000256" key="2">
    <source>
        <dbReference type="ARBA" id="ARBA00006100"/>
    </source>
</evidence>
<evidence type="ECO:0000313" key="12">
    <source>
        <dbReference type="EMBL" id="AEM25261.1"/>
    </source>
</evidence>
<dbReference type="SFLD" id="SFLDG01065">
    <property type="entry name" value="anaerobic_coproporphyrinogen-I"/>
    <property type="match status" value="1"/>
</dbReference>
<dbReference type="InterPro" id="IPR006638">
    <property type="entry name" value="Elp3/MiaA/NifB-like_rSAM"/>
</dbReference>
<dbReference type="EMBL" id="JF756603">
    <property type="protein sequence ID" value="AEM25261.1"/>
    <property type="molecule type" value="Genomic_DNA"/>
</dbReference>
<protein>
    <recommendedName>
        <fullName evidence="3 10">Heme chaperone HemW</fullName>
    </recommendedName>
</protein>
<keyword evidence="10" id="KW-0963">Cytoplasm</keyword>
<accession>G1C9K8</accession>
<dbReference type="InterPro" id="IPR007197">
    <property type="entry name" value="rSAM"/>
</dbReference>
<dbReference type="AlphaFoldDB" id="G1C9K8"/>
<dbReference type="SFLD" id="SFLDF00288">
    <property type="entry name" value="HemN-like__clustered_with_nucl"/>
    <property type="match status" value="1"/>
</dbReference>
<evidence type="ECO:0000256" key="10">
    <source>
        <dbReference type="RuleBase" id="RU364116"/>
    </source>
</evidence>
<reference evidence="12" key="1">
    <citation type="journal article" date="2011" name="PLoS ONE">
        <title>Identification and Phylogenetic Analysis of Heme Synthesis Genes in Trypanosomatids and Their Bacterial Endosymbionts.</title>
        <authorList>
            <person name="Alves J.M.P."/>
            <person name="Voegtly L.J."/>
            <person name="Matveyev A.V."/>
            <person name="Lara A.M."/>
            <person name="da Silva F.M."/>
            <person name="Serrano M.G."/>
            <person name="Buck G.A."/>
            <person name="Teixeira M.M.G."/>
            <person name="Camargo E.P."/>
        </authorList>
    </citation>
    <scope>NUCLEOTIDE SEQUENCE</scope>
</reference>
<keyword evidence="12" id="KW-0560">Oxidoreductase</keyword>
<dbReference type="InterPro" id="IPR010723">
    <property type="entry name" value="HemN_C"/>
</dbReference>
<dbReference type="SUPFAM" id="SSF102114">
    <property type="entry name" value="Radical SAM enzymes"/>
    <property type="match status" value="1"/>
</dbReference>
<keyword evidence="7 10" id="KW-0408">Iron</keyword>
<evidence type="ECO:0000256" key="1">
    <source>
        <dbReference type="ARBA" id="ARBA00001966"/>
    </source>
</evidence>
<evidence type="ECO:0000256" key="9">
    <source>
        <dbReference type="ARBA" id="ARBA00023186"/>
    </source>
</evidence>
<dbReference type="PANTHER" id="PTHR13932:SF5">
    <property type="entry name" value="RADICAL S-ADENOSYL METHIONINE DOMAIN-CONTAINING PROTEIN 1, MITOCHONDRIAL"/>
    <property type="match status" value="1"/>
</dbReference>
<organism evidence="12">
    <name type="scientific">Candidatus Kinetoplastidibacterium galati</name>
    <dbReference type="NCBI Taxonomy" id="994695"/>
    <lineage>
        <taxon>Bacteria</taxon>
        <taxon>Pseudomonadati</taxon>
        <taxon>Pseudomonadota</taxon>
        <taxon>Betaproteobacteria</taxon>
        <taxon>Candidatus Kinetoplastidibacterium</taxon>
    </lineage>
</organism>
<dbReference type="Pfam" id="PF06969">
    <property type="entry name" value="HemN_C"/>
    <property type="match status" value="1"/>
</dbReference>
<keyword evidence="9 10" id="KW-0143">Chaperone</keyword>
<gene>
    <name evidence="12" type="primary">hemN</name>
</gene>
<comment type="similarity">
    <text evidence="2">Belongs to the anaerobic coproporphyrinogen-III oxidase family. HemW subfamily.</text>
</comment>
<dbReference type="GO" id="GO:0051539">
    <property type="term" value="F:4 iron, 4 sulfur cluster binding"/>
    <property type="evidence" value="ECO:0007669"/>
    <property type="project" value="UniProtKB-UniRule"/>
</dbReference>
<dbReference type="GO" id="GO:0006779">
    <property type="term" value="P:porphyrin-containing compound biosynthetic process"/>
    <property type="evidence" value="ECO:0007669"/>
    <property type="project" value="InterPro"/>
</dbReference>
<dbReference type="Gene3D" id="3.20.20.70">
    <property type="entry name" value="Aldolase class I"/>
    <property type="match status" value="1"/>
</dbReference>
<dbReference type="SMART" id="SM00729">
    <property type="entry name" value="Elp3"/>
    <property type="match status" value="1"/>
</dbReference>
<dbReference type="InterPro" id="IPR034505">
    <property type="entry name" value="Coproporphyrinogen-III_oxidase"/>
</dbReference>
<keyword evidence="10" id="KW-0004">4Fe-4S</keyword>
<evidence type="ECO:0000256" key="8">
    <source>
        <dbReference type="ARBA" id="ARBA00023014"/>
    </source>
</evidence>
<keyword evidence="6 10" id="KW-0479">Metal-binding</keyword>
<dbReference type="NCBIfam" id="TIGR00539">
    <property type="entry name" value="hemN_rel"/>
    <property type="match status" value="1"/>
</dbReference>
<proteinExistence type="inferred from homology"/>
<dbReference type="SFLD" id="SFLDS00029">
    <property type="entry name" value="Radical_SAM"/>
    <property type="match status" value="1"/>
</dbReference>
<dbReference type="PANTHER" id="PTHR13932">
    <property type="entry name" value="COPROPORPHYRINIGEN III OXIDASE"/>
    <property type="match status" value="1"/>
</dbReference>
<evidence type="ECO:0000256" key="4">
    <source>
        <dbReference type="ARBA" id="ARBA00022617"/>
    </source>
</evidence>
<dbReference type="GO" id="GO:0046872">
    <property type="term" value="F:metal ion binding"/>
    <property type="evidence" value="ECO:0007669"/>
    <property type="project" value="UniProtKB-UniRule"/>
</dbReference>
<dbReference type="InterPro" id="IPR058240">
    <property type="entry name" value="rSAM_sf"/>
</dbReference>
<comment type="subcellular location">
    <subcellularLocation>
        <location evidence="10">Cytoplasm</location>
    </subcellularLocation>
</comment>
<evidence type="ECO:0000256" key="3">
    <source>
        <dbReference type="ARBA" id="ARBA00017228"/>
    </source>
</evidence>
<comment type="cofactor">
    <cofactor evidence="1">
        <name>[4Fe-4S] cluster</name>
        <dbReference type="ChEBI" id="CHEBI:49883"/>
    </cofactor>
</comment>
<dbReference type="InterPro" id="IPR013785">
    <property type="entry name" value="Aldolase_TIM"/>
</dbReference>
<comment type="function">
    <text evidence="10">Probably acts as a heme chaperone, transferring heme to an unknown acceptor. Binds one molecule of heme per monomer, possibly covalently. Binds 1 [4Fe-4S] cluster. The cluster is coordinated with 3 cysteines and an exchangeable S-adenosyl-L-methionine.</text>
</comment>
<dbReference type="CDD" id="cd01335">
    <property type="entry name" value="Radical_SAM"/>
    <property type="match status" value="1"/>
</dbReference>
<sequence length="410" mass="47048">MHSNFMITIPIKIEKKNNNINSDNDIFIKTLPPLSIYVHIPWCVSKCPYCDFNSHSKDPSNIDETIFLESLRCDLEQSLALIWNRSIISVFIGGGTPSILSVKTIDKILEMLRTYLKILPNAELTMEVNPGTVDSLKMKGFKESGINRFSIGVQSFDNNNLKKIGRIHDRQDALNSISCAQNLVENVNIDIMFSLPGQTIDNFVNDLNLVKSFNTKHLSIYHLTIEPNTFFSKKLPIDLPAEDTSSDMEDLIESELGEIGMKRYEISAYSKDRFKSIHNVNYWTFGDYLGIGPGAHSKISFHNKIIRQKRIYNPSLWMNKAMKMNNSHIIDSIYISNEELPFEFMLNVLRLKDGVSKQLFKFRTGLSVDIMKEKLNIAYERKLLSKNSEKFIATPLGWKFLNDLQAIFIR</sequence>
<keyword evidence="8 10" id="KW-0411">Iron-sulfur</keyword>